<evidence type="ECO:0000313" key="3">
    <source>
        <dbReference type="Proteomes" id="UP000295680"/>
    </source>
</evidence>
<feature type="compositionally biased region" description="Low complexity" evidence="1">
    <location>
        <begin position="112"/>
        <end position="122"/>
    </location>
</feature>
<gene>
    <name evidence="2" type="ORF">EV192_1011676</name>
</gene>
<sequence>MYVVVLQQRKVVGGEQVSDADSDRRPATVGQGREPLRCARRNIAASPCRDRSCVATARGAHQQAELVRMHATGDHTIAELTEVLSVGRATVHRVLDPADSPSLSRVFGSAGPSPRSSESPPLLLRWSPASADASSLAACSAAEVSLADACDPVASVVAASELAASEVAASVLAAVSAAGGSAAASVLVCSSITVGGDDGFVDRSRLRDRHGRGTPHRQRPASVGRTVDWAPRRDGVAGHCVVGFTGPIPDIGPTNQGFHEMGSLGFGDYSVKFSIADPAIRAPPNYPSRVWCPIRSRVTTRQPSVGTAEAASRTR</sequence>
<name>A0A4R2K0S2_9PSEU</name>
<keyword evidence="3" id="KW-1185">Reference proteome</keyword>
<dbReference type="EMBL" id="SLWS01000001">
    <property type="protein sequence ID" value="TCO65884.1"/>
    <property type="molecule type" value="Genomic_DNA"/>
</dbReference>
<protein>
    <submittedName>
        <fullName evidence="2">Uncharacterized protein</fullName>
    </submittedName>
</protein>
<organism evidence="2 3">
    <name type="scientific">Actinocrispum wychmicini</name>
    <dbReference type="NCBI Taxonomy" id="1213861"/>
    <lineage>
        <taxon>Bacteria</taxon>
        <taxon>Bacillati</taxon>
        <taxon>Actinomycetota</taxon>
        <taxon>Actinomycetes</taxon>
        <taxon>Pseudonocardiales</taxon>
        <taxon>Pseudonocardiaceae</taxon>
        <taxon>Actinocrispum</taxon>
    </lineage>
</organism>
<accession>A0A4R2K0S2</accession>
<feature type="region of interest" description="Disordered" evidence="1">
    <location>
        <begin position="102"/>
        <end position="122"/>
    </location>
</feature>
<reference evidence="2 3" key="1">
    <citation type="submission" date="2019-03" db="EMBL/GenBank/DDBJ databases">
        <title>Genomic Encyclopedia of Type Strains, Phase IV (KMG-IV): sequencing the most valuable type-strain genomes for metagenomic binning, comparative biology and taxonomic classification.</title>
        <authorList>
            <person name="Goeker M."/>
        </authorList>
    </citation>
    <scope>NUCLEOTIDE SEQUENCE [LARGE SCALE GENOMIC DNA]</scope>
    <source>
        <strain evidence="2 3">DSM 45934</strain>
    </source>
</reference>
<comment type="caution">
    <text evidence="2">The sequence shown here is derived from an EMBL/GenBank/DDBJ whole genome shotgun (WGS) entry which is preliminary data.</text>
</comment>
<dbReference type="Proteomes" id="UP000295680">
    <property type="component" value="Unassembled WGS sequence"/>
</dbReference>
<evidence type="ECO:0000256" key="1">
    <source>
        <dbReference type="SAM" id="MobiDB-lite"/>
    </source>
</evidence>
<evidence type="ECO:0000313" key="2">
    <source>
        <dbReference type="EMBL" id="TCO65884.1"/>
    </source>
</evidence>
<dbReference type="AlphaFoldDB" id="A0A4R2K0S2"/>
<proteinExistence type="predicted"/>